<evidence type="ECO:0008006" key="2">
    <source>
        <dbReference type="Google" id="ProtNLM"/>
    </source>
</evidence>
<dbReference type="AlphaFoldDB" id="A0A7C3IY19"/>
<protein>
    <recommendedName>
        <fullName evidence="2">Acyl-protein synthetase LuxE domain-containing protein</fullName>
    </recommendedName>
</protein>
<dbReference type="Gene3D" id="3.40.50.12780">
    <property type="entry name" value="N-terminal domain of ligase-like"/>
    <property type="match status" value="1"/>
</dbReference>
<name>A0A7C3IY19_9CREN</name>
<reference evidence="1" key="1">
    <citation type="journal article" date="2020" name="mSystems">
        <title>Genome- and Community-Level Interaction Insights into Carbon Utilization and Element Cycling Functions of Hydrothermarchaeota in Hydrothermal Sediment.</title>
        <authorList>
            <person name="Zhou Z."/>
            <person name="Liu Y."/>
            <person name="Xu W."/>
            <person name="Pan J."/>
            <person name="Luo Z.H."/>
            <person name="Li M."/>
        </authorList>
    </citation>
    <scope>NUCLEOTIDE SEQUENCE [LARGE SCALE GENOMIC DNA]</scope>
    <source>
        <strain evidence="1">SpSt-468</strain>
    </source>
</reference>
<organism evidence="1">
    <name type="scientific">Candidatus Methanomethylicus mesodigestus</name>
    <dbReference type="NCBI Taxonomy" id="1867258"/>
    <lineage>
        <taxon>Archaea</taxon>
        <taxon>Thermoproteota</taxon>
        <taxon>Methanosuratincolia</taxon>
        <taxon>Candidatus Methanomethylicales</taxon>
        <taxon>Candidatus Methanomethylicaceae</taxon>
        <taxon>Candidatus Methanomethylicus</taxon>
    </lineage>
</organism>
<evidence type="ECO:0000313" key="1">
    <source>
        <dbReference type="EMBL" id="HFK21090.1"/>
    </source>
</evidence>
<dbReference type="EMBL" id="DSTX01000013">
    <property type="protein sequence ID" value="HFK21090.1"/>
    <property type="molecule type" value="Genomic_DNA"/>
</dbReference>
<accession>A0A7C3IY19</accession>
<sequence>MNSSEIFELASKSKLLKDPYVERVWNLINDKTLFEKSPDYLLSLRKSLLKECFSFFKDHSEYYSSLFEKLNINPGNAGFEDLAKLAIPSDMLRGDGHKQFLIKDVEEGGEYFTSSGTTGKDPVKIYRSPLDLAIMIKANTNLFEYIYGGILEEKKGVALFMAAPELRYKLSFVAFVHLTLDCKNIELLYGMDLVEGKKEGSQWQKLEPNKENLLKFLKSKAEPKLFFTAPAGVYLLAERFDKMNPIKKIAYKLITGTPPINLGRGGVIVTGGGSKGYTLPPYEKIVSLSRKYFVAKDKNGEDIPAPFMDVLGMTETLTAFIDRFGTNEKLPHPLSHAFILNPKTFEMMEEDSKEGVLGIFNPFVTSWLELFYPGDLMTSQPSNSYYGREFKYVRRFTVEEGWDLQRACGGTLEEMMTKKS</sequence>
<proteinExistence type="predicted"/>
<gene>
    <name evidence="1" type="ORF">ENS19_07450</name>
</gene>
<comment type="caution">
    <text evidence="1">The sequence shown here is derived from an EMBL/GenBank/DDBJ whole genome shotgun (WGS) entry which is preliminary data.</text>
</comment>
<dbReference type="InterPro" id="IPR042099">
    <property type="entry name" value="ANL_N_sf"/>
</dbReference>